<organism evidence="1 2">
    <name type="scientific">Mycolicibacter arupensis</name>
    <dbReference type="NCBI Taxonomy" id="342002"/>
    <lineage>
        <taxon>Bacteria</taxon>
        <taxon>Bacillati</taxon>
        <taxon>Actinomycetota</taxon>
        <taxon>Actinomycetes</taxon>
        <taxon>Mycobacteriales</taxon>
        <taxon>Mycobacteriaceae</taxon>
        <taxon>Mycolicibacter</taxon>
    </lineage>
</organism>
<evidence type="ECO:0000313" key="1">
    <source>
        <dbReference type="EMBL" id="TXI58489.1"/>
    </source>
</evidence>
<dbReference type="RefSeq" id="WP_052751540.1">
    <property type="nucleotide sequence ID" value="NZ_JACKUJ010000003.1"/>
</dbReference>
<protein>
    <submittedName>
        <fullName evidence="1">Uncharacterized protein</fullName>
    </submittedName>
</protein>
<evidence type="ECO:0000313" key="2">
    <source>
        <dbReference type="Proteomes" id="UP000321797"/>
    </source>
</evidence>
<comment type="caution">
    <text evidence="1">The sequence shown here is derived from an EMBL/GenBank/DDBJ whole genome shotgun (WGS) entry which is preliminary data.</text>
</comment>
<proteinExistence type="predicted"/>
<dbReference type="OrthoDB" id="4761799at2"/>
<dbReference type="AlphaFoldDB" id="A0A5C7Y9A6"/>
<sequence length="294" mass="30653">MEYIAHRFAIVAAAALTVGGLVAALTSMVPSPPDVQIRDFDLAAANIDLSPTLDIVENHVRPDYVGSGSADGPHIDLGDLLFGGGDDALGAGSAFNAGDISDALLNQLAGGNFGPQELPSGVPSIPGLGGVQLPTGSLFPGGTEQAINAAAADAVTNFGLFLQGLPDPQQMLSTAVITAQLGFNTALVAAQQAAVDRLFGDSPQINDAVNWIFSVNNTVLAQNEEAFNNLFGISFDPRESLLGHFDPQIIEADWATMLGFNTDDFNEIVEAIQSDNLVLLLGSIDWEDLFSGLF</sequence>
<gene>
    <name evidence="1" type="ORF">E6Q54_05055</name>
</gene>
<dbReference type="Proteomes" id="UP000321797">
    <property type="component" value="Unassembled WGS sequence"/>
</dbReference>
<accession>A0A5C7Y9A6</accession>
<reference evidence="1 2" key="1">
    <citation type="submission" date="2018-09" db="EMBL/GenBank/DDBJ databases">
        <title>Metagenome Assembled Genomes from an Advanced Water Purification Facility.</title>
        <authorList>
            <person name="Stamps B.W."/>
            <person name="Spear J.R."/>
        </authorList>
    </citation>
    <scope>NUCLEOTIDE SEQUENCE [LARGE SCALE GENOMIC DNA]</scope>
    <source>
        <strain evidence="1">Bin_29_2</strain>
    </source>
</reference>
<name>A0A5C7Y9A6_9MYCO</name>
<dbReference type="EMBL" id="SSGD01000025">
    <property type="protein sequence ID" value="TXI58489.1"/>
    <property type="molecule type" value="Genomic_DNA"/>
</dbReference>